<gene>
    <name evidence="2" type="ORF">GCM10022263_37250</name>
</gene>
<keyword evidence="3" id="KW-1185">Reference proteome</keyword>
<sequence length="75" mass="8198">MLPTSTPAGPYDSVLTDAVAILTEAGRLRRSTMRPVEVPPDGNLSNVRWEVDPDRTEPADWAESSPSPWPALRPT</sequence>
<name>A0ABP6W880_9ACTN</name>
<reference evidence="3" key="1">
    <citation type="journal article" date="2019" name="Int. J. Syst. Evol. Microbiol.">
        <title>The Global Catalogue of Microorganisms (GCM) 10K type strain sequencing project: providing services to taxonomists for standard genome sequencing and annotation.</title>
        <authorList>
            <consortium name="The Broad Institute Genomics Platform"/>
            <consortium name="The Broad Institute Genome Sequencing Center for Infectious Disease"/>
            <person name="Wu L."/>
            <person name="Ma J."/>
        </authorList>
    </citation>
    <scope>NUCLEOTIDE SEQUENCE [LARGE SCALE GENOMIC DNA]</scope>
    <source>
        <strain evidence="3">JCM 17460</strain>
    </source>
</reference>
<comment type="caution">
    <text evidence="2">The sequence shown here is derived from an EMBL/GenBank/DDBJ whole genome shotgun (WGS) entry which is preliminary data.</text>
</comment>
<accession>A0ABP6W880</accession>
<evidence type="ECO:0000313" key="3">
    <source>
        <dbReference type="Proteomes" id="UP001500301"/>
    </source>
</evidence>
<dbReference type="EMBL" id="BAABBB010000020">
    <property type="protein sequence ID" value="GAA3546675.1"/>
    <property type="molecule type" value="Genomic_DNA"/>
</dbReference>
<organism evidence="2 3">
    <name type="scientific">Nocardioides daeguensis</name>
    <dbReference type="NCBI Taxonomy" id="908359"/>
    <lineage>
        <taxon>Bacteria</taxon>
        <taxon>Bacillati</taxon>
        <taxon>Actinomycetota</taxon>
        <taxon>Actinomycetes</taxon>
        <taxon>Propionibacteriales</taxon>
        <taxon>Nocardioidaceae</taxon>
        <taxon>Nocardioides</taxon>
    </lineage>
</organism>
<feature type="region of interest" description="Disordered" evidence="1">
    <location>
        <begin position="32"/>
        <end position="75"/>
    </location>
</feature>
<dbReference type="Proteomes" id="UP001500301">
    <property type="component" value="Unassembled WGS sequence"/>
</dbReference>
<proteinExistence type="predicted"/>
<evidence type="ECO:0000256" key="1">
    <source>
        <dbReference type="SAM" id="MobiDB-lite"/>
    </source>
</evidence>
<dbReference type="RefSeq" id="WP_218236972.1">
    <property type="nucleotide sequence ID" value="NZ_BAABBB010000020.1"/>
</dbReference>
<evidence type="ECO:0000313" key="2">
    <source>
        <dbReference type="EMBL" id="GAA3546675.1"/>
    </source>
</evidence>
<feature type="compositionally biased region" description="Basic and acidic residues" evidence="1">
    <location>
        <begin position="49"/>
        <end position="58"/>
    </location>
</feature>
<protein>
    <submittedName>
        <fullName evidence="2">Uncharacterized protein</fullName>
    </submittedName>
</protein>